<gene>
    <name evidence="2" type="ORF">HannXRQ_Chr04g0095601</name>
    <name evidence="1" type="ORF">HanXRQr2_Chr04g0140341</name>
</gene>
<proteinExistence type="predicted"/>
<dbReference type="InParanoid" id="A0A251UVJ1"/>
<evidence type="ECO:0000313" key="3">
    <source>
        <dbReference type="Proteomes" id="UP000215914"/>
    </source>
</evidence>
<dbReference type="Gramene" id="mRNA:HanXRQr2_Chr04g0140341">
    <property type="protein sequence ID" value="mRNA:HanXRQr2_Chr04g0140341"/>
    <property type="gene ID" value="HanXRQr2_Chr04g0140341"/>
</dbReference>
<keyword evidence="3" id="KW-1185">Reference proteome</keyword>
<dbReference type="EMBL" id="CM007893">
    <property type="protein sequence ID" value="OTG27033.1"/>
    <property type="molecule type" value="Genomic_DNA"/>
</dbReference>
<name>A0A251UVJ1_HELAN</name>
<evidence type="ECO:0000313" key="1">
    <source>
        <dbReference type="EMBL" id="KAF5807995.1"/>
    </source>
</evidence>
<dbReference type="AlphaFoldDB" id="A0A251UVJ1"/>
<evidence type="ECO:0000313" key="2">
    <source>
        <dbReference type="EMBL" id="OTG27033.1"/>
    </source>
</evidence>
<protein>
    <recommendedName>
        <fullName evidence="4">Leucine-rich repeat domain, L domain-like protein</fullName>
    </recommendedName>
</protein>
<organism evidence="2 3">
    <name type="scientific">Helianthus annuus</name>
    <name type="common">Common sunflower</name>
    <dbReference type="NCBI Taxonomy" id="4232"/>
    <lineage>
        <taxon>Eukaryota</taxon>
        <taxon>Viridiplantae</taxon>
        <taxon>Streptophyta</taxon>
        <taxon>Embryophyta</taxon>
        <taxon>Tracheophyta</taxon>
        <taxon>Spermatophyta</taxon>
        <taxon>Magnoliopsida</taxon>
        <taxon>eudicotyledons</taxon>
        <taxon>Gunneridae</taxon>
        <taxon>Pentapetalae</taxon>
        <taxon>asterids</taxon>
        <taxon>campanulids</taxon>
        <taxon>Asterales</taxon>
        <taxon>Asteraceae</taxon>
        <taxon>Asteroideae</taxon>
        <taxon>Heliantheae alliance</taxon>
        <taxon>Heliantheae</taxon>
        <taxon>Helianthus</taxon>
    </lineage>
</organism>
<accession>A0A251UVJ1</accession>
<dbReference type="Proteomes" id="UP000215914">
    <property type="component" value="Chromosome 4"/>
</dbReference>
<sequence>MKKLRLLCVTTLDDLENVEGTNFLSNELQYISWFNYPASPFPDNFQPMKLAVLELSYNKQKELWKGYKSNCVSSTTVRSA</sequence>
<reference evidence="2" key="2">
    <citation type="submission" date="2017-02" db="EMBL/GenBank/DDBJ databases">
        <title>Sunflower complete genome.</title>
        <authorList>
            <person name="Langlade N."/>
            <person name="Munos S."/>
        </authorList>
    </citation>
    <scope>NUCLEOTIDE SEQUENCE [LARGE SCALE GENOMIC DNA]</scope>
    <source>
        <tissue evidence="2">Leaves</tissue>
    </source>
</reference>
<reference evidence="1 3" key="1">
    <citation type="journal article" date="2017" name="Nature">
        <title>The sunflower genome provides insights into oil metabolism, flowering and Asterid evolution.</title>
        <authorList>
            <person name="Badouin H."/>
            <person name="Gouzy J."/>
            <person name="Grassa C.J."/>
            <person name="Murat F."/>
            <person name="Staton S.E."/>
            <person name="Cottret L."/>
            <person name="Lelandais-Briere C."/>
            <person name="Owens G.L."/>
            <person name="Carrere S."/>
            <person name="Mayjonade B."/>
            <person name="Legrand L."/>
            <person name="Gill N."/>
            <person name="Kane N.C."/>
            <person name="Bowers J.E."/>
            <person name="Hubner S."/>
            <person name="Bellec A."/>
            <person name="Berard A."/>
            <person name="Berges H."/>
            <person name="Blanchet N."/>
            <person name="Boniface M.C."/>
            <person name="Brunel D."/>
            <person name="Catrice O."/>
            <person name="Chaidir N."/>
            <person name="Claudel C."/>
            <person name="Donnadieu C."/>
            <person name="Faraut T."/>
            <person name="Fievet G."/>
            <person name="Helmstetter N."/>
            <person name="King M."/>
            <person name="Knapp S.J."/>
            <person name="Lai Z."/>
            <person name="Le Paslier M.C."/>
            <person name="Lippi Y."/>
            <person name="Lorenzon L."/>
            <person name="Mandel J.R."/>
            <person name="Marage G."/>
            <person name="Marchand G."/>
            <person name="Marquand E."/>
            <person name="Bret-Mestries E."/>
            <person name="Morien E."/>
            <person name="Nambeesan S."/>
            <person name="Nguyen T."/>
            <person name="Pegot-Espagnet P."/>
            <person name="Pouilly N."/>
            <person name="Raftis F."/>
            <person name="Sallet E."/>
            <person name="Schiex T."/>
            <person name="Thomas J."/>
            <person name="Vandecasteele C."/>
            <person name="Vares D."/>
            <person name="Vear F."/>
            <person name="Vautrin S."/>
            <person name="Crespi M."/>
            <person name="Mangin B."/>
            <person name="Burke J.M."/>
            <person name="Salse J."/>
            <person name="Munos S."/>
            <person name="Vincourt P."/>
            <person name="Rieseberg L.H."/>
            <person name="Langlade N.B."/>
        </authorList>
    </citation>
    <scope>NUCLEOTIDE SEQUENCE [LARGE SCALE GENOMIC DNA]</scope>
    <source>
        <strain evidence="3">cv. SF193</strain>
        <tissue evidence="1">Leaves</tissue>
    </source>
</reference>
<dbReference type="EMBL" id="MNCJ02000319">
    <property type="protein sequence ID" value="KAF5807995.1"/>
    <property type="molecule type" value="Genomic_DNA"/>
</dbReference>
<evidence type="ECO:0008006" key="4">
    <source>
        <dbReference type="Google" id="ProtNLM"/>
    </source>
</evidence>
<reference evidence="1" key="3">
    <citation type="submission" date="2020-06" db="EMBL/GenBank/DDBJ databases">
        <title>Helianthus annuus Genome sequencing and assembly Release 2.</title>
        <authorList>
            <person name="Gouzy J."/>
            <person name="Langlade N."/>
            <person name="Munos S."/>
        </authorList>
    </citation>
    <scope>NUCLEOTIDE SEQUENCE</scope>
    <source>
        <tissue evidence="1">Leaves</tissue>
    </source>
</reference>